<dbReference type="Pfam" id="PF22688">
    <property type="entry name" value="Hda_lid"/>
    <property type="match status" value="1"/>
</dbReference>
<dbReference type="EMBL" id="MFST01000107">
    <property type="protein sequence ID" value="OGI43589.1"/>
    <property type="molecule type" value="Genomic_DNA"/>
</dbReference>
<dbReference type="Pfam" id="PF00308">
    <property type="entry name" value="Bac_DnaA"/>
    <property type="match status" value="1"/>
</dbReference>
<dbReference type="InterPro" id="IPR013317">
    <property type="entry name" value="DnaA_dom"/>
</dbReference>
<proteinExistence type="predicted"/>
<dbReference type="AlphaFoldDB" id="A0A1F6TEU9"/>
<dbReference type="Proteomes" id="UP000179344">
    <property type="component" value="Unassembled WGS sequence"/>
</dbReference>
<dbReference type="GO" id="GO:0032297">
    <property type="term" value="P:negative regulation of DNA-templated DNA replication initiation"/>
    <property type="evidence" value="ECO:0007669"/>
    <property type="project" value="InterPro"/>
</dbReference>
<dbReference type="NCBIfam" id="TIGR03420">
    <property type="entry name" value="DnaA_homol_Hda"/>
    <property type="match status" value="1"/>
</dbReference>
<dbReference type="PANTHER" id="PTHR30050">
    <property type="entry name" value="CHROMOSOMAL REPLICATION INITIATOR PROTEIN DNAA"/>
    <property type="match status" value="1"/>
</dbReference>
<feature type="domain" description="Chromosomal replication initiator protein DnaA ATPAse" evidence="1">
    <location>
        <begin position="15"/>
        <end position="152"/>
    </location>
</feature>
<evidence type="ECO:0000259" key="1">
    <source>
        <dbReference type="Pfam" id="PF00308"/>
    </source>
</evidence>
<comment type="caution">
    <text evidence="3">The sequence shown here is derived from an EMBL/GenBank/DDBJ whole genome shotgun (WGS) entry which is preliminary data.</text>
</comment>
<feature type="domain" description="Hda lid" evidence="2">
    <location>
        <begin position="162"/>
        <end position="223"/>
    </location>
</feature>
<sequence>MTQLALNLRLKDGSSFDNFHPARNREAIERLRAAAAAGERAFYLWGVSGSGKTHLLQAACRQAQEQGRAVAYIPLAQAAEFTTAILDDVDTAQLVCLDDVDRIAGNGAWETALFALCERLRAAGGLLVAAGAANPRHLGLAMPDLATRLGWGPVYQLHPLSDADKLMAVRLRARNRGLEVAEDVARFILNRCPRDMNSLFDLLDRIDRAALASQRRVTIPFVRGLDGVRVTPVRGRLAEE</sequence>
<dbReference type="InterPro" id="IPR055199">
    <property type="entry name" value="Hda_lid"/>
</dbReference>
<dbReference type="GO" id="GO:0006270">
    <property type="term" value="P:DNA replication initiation"/>
    <property type="evidence" value="ECO:0007669"/>
    <property type="project" value="TreeGrafter"/>
</dbReference>
<dbReference type="SUPFAM" id="SSF52540">
    <property type="entry name" value="P-loop containing nucleoside triphosphate hydrolases"/>
    <property type="match status" value="1"/>
</dbReference>
<evidence type="ECO:0000259" key="2">
    <source>
        <dbReference type="Pfam" id="PF22688"/>
    </source>
</evidence>
<accession>A0A1F6TEU9</accession>
<dbReference type="PANTHER" id="PTHR30050:SF5">
    <property type="entry name" value="DNAA REGULATORY INACTIVATOR HDA"/>
    <property type="match status" value="1"/>
</dbReference>
<evidence type="ECO:0000313" key="4">
    <source>
        <dbReference type="Proteomes" id="UP000179344"/>
    </source>
</evidence>
<dbReference type="Gene3D" id="3.40.50.300">
    <property type="entry name" value="P-loop containing nucleotide triphosphate hydrolases"/>
    <property type="match status" value="1"/>
</dbReference>
<protein>
    <submittedName>
        <fullName evidence="3">DnaA regulatory inactivator Hda</fullName>
    </submittedName>
</protein>
<name>A0A1F6TEU9_9PROT</name>
<dbReference type="Gene3D" id="1.10.8.60">
    <property type="match status" value="1"/>
</dbReference>
<dbReference type="InterPro" id="IPR027417">
    <property type="entry name" value="P-loop_NTPase"/>
</dbReference>
<reference evidence="3 4" key="1">
    <citation type="journal article" date="2016" name="Nat. Commun.">
        <title>Thousands of microbial genomes shed light on interconnected biogeochemical processes in an aquifer system.</title>
        <authorList>
            <person name="Anantharaman K."/>
            <person name="Brown C.T."/>
            <person name="Hug L.A."/>
            <person name="Sharon I."/>
            <person name="Castelle C.J."/>
            <person name="Probst A.J."/>
            <person name="Thomas B.C."/>
            <person name="Singh A."/>
            <person name="Wilkins M.J."/>
            <person name="Karaoz U."/>
            <person name="Brodie E.L."/>
            <person name="Williams K.H."/>
            <person name="Hubbard S.S."/>
            <person name="Banfield J.F."/>
        </authorList>
    </citation>
    <scope>NUCLEOTIDE SEQUENCE [LARGE SCALE GENOMIC DNA]</scope>
</reference>
<gene>
    <name evidence="3" type="ORF">A2V92_04900</name>
</gene>
<evidence type="ECO:0000313" key="3">
    <source>
        <dbReference type="EMBL" id="OGI43589.1"/>
    </source>
</evidence>
<dbReference type="InterPro" id="IPR017788">
    <property type="entry name" value="Hda"/>
</dbReference>
<organism evidence="3 4">
    <name type="scientific">Candidatus Muproteobacteria bacterium RBG_16_65_31</name>
    <dbReference type="NCBI Taxonomy" id="1817759"/>
    <lineage>
        <taxon>Bacteria</taxon>
        <taxon>Pseudomonadati</taxon>
        <taxon>Pseudomonadota</taxon>
        <taxon>Candidatus Muproteobacteria</taxon>
    </lineage>
</organism>